<name>X1R2H2_9ZZZZ</name>
<reference evidence="2" key="1">
    <citation type="journal article" date="2014" name="Front. Microbiol.">
        <title>High frequency of phylogenetically diverse reductive dehalogenase-homologous genes in deep subseafloor sedimentary metagenomes.</title>
        <authorList>
            <person name="Kawai M."/>
            <person name="Futagami T."/>
            <person name="Toyoda A."/>
            <person name="Takaki Y."/>
            <person name="Nishi S."/>
            <person name="Hori S."/>
            <person name="Arai W."/>
            <person name="Tsubouchi T."/>
            <person name="Morono Y."/>
            <person name="Uchiyama I."/>
            <person name="Ito T."/>
            <person name="Fujiyama A."/>
            <person name="Inagaki F."/>
            <person name="Takami H."/>
        </authorList>
    </citation>
    <scope>NUCLEOTIDE SEQUENCE</scope>
    <source>
        <strain evidence="2">Expedition CK06-06</strain>
    </source>
</reference>
<dbReference type="GO" id="GO:0003824">
    <property type="term" value="F:catalytic activity"/>
    <property type="evidence" value="ECO:0007669"/>
    <property type="project" value="InterPro"/>
</dbReference>
<dbReference type="InterPro" id="IPR037022">
    <property type="entry name" value="Formyl_trans_C_sf"/>
</dbReference>
<protein>
    <recommendedName>
        <fullName evidence="1">Formyl transferase C-terminal domain-containing protein</fullName>
    </recommendedName>
</protein>
<comment type="caution">
    <text evidence="2">The sequence shown here is derived from an EMBL/GenBank/DDBJ whole genome shotgun (WGS) entry which is preliminary data.</text>
</comment>
<sequence length="44" mass="4733">GIFISTANRGIIRILKVIPSGAKEMSAQQFVNGYKIKVGDILGK</sequence>
<evidence type="ECO:0000313" key="2">
    <source>
        <dbReference type="EMBL" id="GAI49769.1"/>
    </source>
</evidence>
<dbReference type="SUPFAM" id="SSF50486">
    <property type="entry name" value="FMT C-terminal domain-like"/>
    <property type="match status" value="1"/>
</dbReference>
<feature type="non-terminal residue" evidence="2">
    <location>
        <position position="1"/>
    </location>
</feature>
<dbReference type="EMBL" id="BARV01033390">
    <property type="protein sequence ID" value="GAI49769.1"/>
    <property type="molecule type" value="Genomic_DNA"/>
</dbReference>
<organism evidence="2">
    <name type="scientific">marine sediment metagenome</name>
    <dbReference type="NCBI Taxonomy" id="412755"/>
    <lineage>
        <taxon>unclassified sequences</taxon>
        <taxon>metagenomes</taxon>
        <taxon>ecological metagenomes</taxon>
    </lineage>
</organism>
<dbReference type="Gene3D" id="3.10.25.10">
    <property type="entry name" value="Formyl transferase, C-terminal domain"/>
    <property type="match status" value="1"/>
</dbReference>
<proteinExistence type="predicted"/>
<dbReference type="AlphaFoldDB" id="X1R2H2"/>
<dbReference type="Pfam" id="PF02911">
    <property type="entry name" value="Formyl_trans_C"/>
    <property type="match status" value="1"/>
</dbReference>
<evidence type="ECO:0000259" key="1">
    <source>
        <dbReference type="Pfam" id="PF02911"/>
    </source>
</evidence>
<feature type="domain" description="Formyl transferase C-terminal" evidence="1">
    <location>
        <begin position="1"/>
        <end position="34"/>
    </location>
</feature>
<dbReference type="InterPro" id="IPR005793">
    <property type="entry name" value="Formyl_trans_C"/>
</dbReference>
<gene>
    <name evidence="2" type="ORF">S06H3_52488</name>
</gene>
<accession>X1R2H2</accession>
<dbReference type="InterPro" id="IPR011034">
    <property type="entry name" value="Formyl_transferase-like_C_sf"/>
</dbReference>